<dbReference type="InterPro" id="IPR000477">
    <property type="entry name" value="RT_dom"/>
</dbReference>
<protein>
    <recommendedName>
        <fullName evidence="1">Reverse transcriptase domain-containing protein</fullName>
    </recommendedName>
</protein>
<name>A0A4Y2BRD9_ARAVE</name>
<dbReference type="OrthoDB" id="416119at2759"/>
<accession>A0A4Y2BRD9</accession>
<evidence type="ECO:0000259" key="1">
    <source>
        <dbReference type="Pfam" id="PF00078"/>
    </source>
</evidence>
<keyword evidence="3" id="KW-1185">Reference proteome</keyword>
<proteinExistence type="predicted"/>
<gene>
    <name evidence="2" type="ORF">AVEN_153627_1</name>
</gene>
<evidence type="ECO:0000313" key="2">
    <source>
        <dbReference type="EMBL" id="GBL93866.1"/>
    </source>
</evidence>
<dbReference type="InterPro" id="IPR043502">
    <property type="entry name" value="DNA/RNA_pol_sf"/>
</dbReference>
<dbReference type="AlphaFoldDB" id="A0A4Y2BRD9"/>
<evidence type="ECO:0000313" key="3">
    <source>
        <dbReference type="Proteomes" id="UP000499080"/>
    </source>
</evidence>
<organism evidence="2 3">
    <name type="scientific">Araneus ventricosus</name>
    <name type="common">Orbweaver spider</name>
    <name type="synonym">Epeira ventricosa</name>
    <dbReference type="NCBI Taxonomy" id="182803"/>
    <lineage>
        <taxon>Eukaryota</taxon>
        <taxon>Metazoa</taxon>
        <taxon>Ecdysozoa</taxon>
        <taxon>Arthropoda</taxon>
        <taxon>Chelicerata</taxon>
        <taxon>Arachnida</taxon>
        <taxon>Araneae</taxon>
        <taxon>Araneomorphae</taxon>
        <taxon>Entelegynae</taxon>
        <taxon>Araneoidea</taxon>
        <taxon>Araneidae</taxon>
        <taxon>Araneus</taxon>
    </lineage>
</organism>
<dbReference type="EMBL" id="BGPR01000097">
    <property type="protein sequence ID" value="GBL93866.1"/>
    <property type="molecule type" value="Genomic_DNA"/>
</dbReference>
<dbReference type="Proteomes" id="UP000499080">
    <property type="component" value="Unassembled WGS sequence"/>
</dbReference>
<sequence>MMDVFFPGAYLNGQLSHIPIIEEVMLLNEKELELVFKNLEKAKVPGLDGIDYQIWLYLYNFDKMFLFDIVNTCFKFNYFPQCLRNARVFFLLKAGKFPVILSSYRPVRLLPIIGEILEKLFLNRFNRWLRENNILHERRYGFREGRSCEVAIHDLIHVIKQHTKTEHTALISLDIKSAFDNMDWLVLYKLFDDYGVPGF</sequence>
<dbReference type="GO" id="GO:0071897">
    <property type="term" value="P:DNA biosynthetic process"/>
    <property type="evidence" value="ECO:0007669"/>
    <property type="project" value="UniProtKB-ARBA"/>
</dbReference>
<comment type="caution">
    <text evidence="2">The sequence shown here is derived from an EMBL/GenBank/DDBJ whole genome shotgun (WGS) entry which is preliminary data.</text>
</comment>
<dbReference type="Pfam" id="PF00078">
    <property type="entry name" value="RVT_1"/>
    <property type="match status" value="1"/>
</dbReference>
<dbReference type="PANTHER" id="PTHR19446">
    <property type="entry name" value="REVERSE TRANSCRIPTASES"/>
    <property type="match status" value="1"/>
</dbReference>
<reference evidence="2 3" key="1">
    <citation type="journal article" date="2019" name="Sci. Rep.">
        <title>Orb-weaving spider Araneus ventricosus genome elucidates the spidroin gene catalogue.</title>
        <authorList>
            <person name="Kono N."/>
            <person name="Nakamura H."/>
            <person name="Ohtoshi R."/>
            <person name="Moran D.A.P."/>
            <person name="Shinohara A."/>
            <person name="Yoshida Y."/>
            <person name="Fujiwara M."/>
            <person name="Mori M."/>
            <person name="Tomita M."/>
            <person name="Arakawa K."/>
        </authorList>
    </citation>
    <scope>NUCLEOTIDE SEQUENCE [LARGE SCALE GENOMIC DNA]</scope>
</reference>
<dbReference type="SUPFAM" id="SSF56672">
    <property type="entry name" value="DNA/RNA polymerases"/>
    <property type="match status" value="1"/>
</dbReference>
<feature type="domain" description="Reverse transcriptase" evidence="1">
    <location>
        <begin position="101"/>
        <end position="197"/>
    </location>
</feature>